<keyword evidence="3" id="KW-1133">Transmembrane helix</keyword>
<reference evidence="8" key="1">
    <citation type="submission" date="2017-01" db="EMBL/GenBank/DDBJ databases">
        <title>Comparative genomics of anhydrobiosis in the tardigrade Hypsibius dujardini.</title>
        <authorList>
            <person name="Yoshida Y."/>
            <person name="Koutsovoulos G."/>
            <person name="Laetsch D."/>
            <person name="Stevens L."/>
            <person name="Kumar S."/>
            <person name="Horikawa D."/>
            <person name="Ishino K."/>
            <person name="Komine S."/>
            <person name="Tomita M."/>
            <person name="Blaxter M."/>
            <person name="Arakawa K."/>
        </authorList>
    </citation>
    <scope>NUCLEOTIDE SEQUENCE [LARGE SCALE GENOMIC DNA]</scope>
    <source>
        <strain evidence="8">Z151</strain>
    </source>
</reference>
<feature type="domain" description="Receptor ligand binding region" evidence="6">
    <location>
        <begin position="97"/>
        <end position="189"/>
    </location>
</feature>
<proteinExistence type="predicted"/>
<evidence type="ECO:0000256" key="5">
    <source>
        <dbReference type="SAM" id="SignalP"/>
    </source>
</evidence>
<gene>
    <name evidence="7" type="ORF">BV898_07008</name>
</gene>
<evidence type="ECO:0000256" key="3">
    <source>
        <dbReference type="ARBA" id="ARBA00022989"/>
    </source>
</evidence>
<dbReference type="GO" id="GO:0016020">
    <property type="term" value="C:membrane"/>
    <property type="evidence" value="ECO:0007669"/>
    <property type="project" value="UniProtKB-SubCell"/>
</dbReference>
<sequence length="259" mass="28347">MVPLLGLLVLFPTTVVGKFAGPPHNITILLVQSVGADYDYGYVRAAPVIDVGIAMLQERYADVLAFSVDRNIPSRIRTCLQIEQKASYEATKYYYSNYNRRNTTLGFFGSSCPGGLNGAALLAQEWKVPIFSNFAPDSTNTAAFNFRNKEKFSTLTRLSPFLPDSAIAFTVGIMHSFSWTNVAILCDTGLEGSPAELGYPDCAYMQNGLNANKLVTKYVKVTFANGTNNFARSAASEIKNDCRGEVNWGSDWGTTSFGF</sequence>
<feature type="signal peptide" evidence="5">
    <location>
        <begin position="1"/>
        <end position="17"/>
    </location>
</feature>
<feature type="chain" id="PRO_5013297607" description="Receptor ligand binding region domain-containing protein" evidence="5">
    <location>
        <begin position="18"/>
        <end position="259"/>
    </location>
</feature>
<dbReference type="SUPFAM" id="SSF53822">
    <property type="entry name" value="Periplasmic binding protein-like I"/>
    <property type="match status" value="1"/>
</dbReference>
<comment type="caution">
    <text evidence="7">The sequence shown here is derived from an EMBL/GenBank/DDBJ whole genome shotgun (WGS) entry which is preliminary data.</text>
</comment>
<evidence type="ECO:0000256" key="1">
    <source>
        <dbReference type="ARBA" id="ARBA00004370"/>
    </source>
</evidence>
<dbReference type="InterPro" id="IPR001828">
    <property type="entry name" value="ANF_lig-bd_rcpt"/>
</dbReference>
<keyword evidence="4" id="KW-0472">Membrane</keyword>
<accession>A0A1W0WUR0</accession>
<dbReference type="InterPro" id="IPR028082">
    <property type="entry name" value="Peripla_BP_I"/>
</dbReference>
<organism evidence="7 8">
    <name type="scientific">Hypsibius exemplaris</name>
    <name type="common">Freshwater tardigrade</name>
    <dbReference type="NCBI Taxonomy" id="2072580"/>
    <lineage>
        <taxon>Eukaryota</taxon>
        <taxon>Metazoa</taxon>
        <taxon>Ecdysozoa</taxon>
        <taxon>Tardigrada</taxon>
        <taxon>Eutardigrada</taxon>
        <taxon>Parachela</taxon>
        <taxon>Hypsibioidea</taxon>
        <taxon>Hypsibiidae</taxon>
        <taxon>Hypsibius</taxon>
    </lineage>
</organism>
<dbReference type="AlphaFoldDB" id="A0A1W0WUR0"/>
<keyword evidence="8" id="KW-1185">Reference proteome</keyword>
<evidence type="ECO:0000256" key="4">
    <source>
        <dbReference type="ARBA" id="ARBA00023136"/>
    </source>
</evidence>
<name>A0A1W0WUR0_HYPEX</name>
<protein>
    <recommendedName>
        <fullName evidence="6">Receptor ligand binding region domain-containing protein</fullName>
    </recommendedName>
</protein>
<keyword evidence="2" id="KW-0812">Transmembrane</keyword>
<dbReference type="Gene3D" id="3.40.50.2300">
    <property type="match status" value="1"/>
</dbReference>
<comment type="subcellular location">
    <subcellularLocation>
        <location evidence="1">Membrane</location>
    </subcellularLocation>
</comment>
<evidence type="ECO:0000313" key="8">
    <source>
        <dbReference type="Proteomes" id="UP000192578"/>
    </source>
</evidence>
<evidence type="ECO:0000259" key="6">
    <source>
        <dbReference type="Pfam" id="PF01094"/>
    </source>
</evidence>
<evidence type="ECO:0000256" key="2">
    <source>
        <dbReference type="ARBA" id="ARBA00022692"/>
    </source>
</evidence>
<dbReference type="EMBL" id="MTYJ01000044">
    <property type="protein sequence ID" value="OQV18949.1"/>
    <property type="molecule type" value="Genomic_DNA"/>
</dbReference>
<evidence type="ECO:0000313" key="7">
    <source>
        <dbReference type="EMBL" id="OQV18949.1"/>
    </source>
</evidence>
<dbReference type="Pfam" id="PF01094">
    <property type="entry name" value="ANF_receptor"/>
    <property type="match status" value="1"/>
</dbReference>
<dbReference type="Proteomes" id="UP000192578">
    <property type="component" value="Unassembled WGS sequence"/>
</dbReference>
<keyword evidence="5" id="KW-0732">Signal</keyword>